<evidence type="ECO:0000256" key="1">
    <source>
        <dbReference type="SAM" id="SignalP"/>
    </source>
</evidence>
<proteinExistence type="predicted"/>
<evidence type="ECO:0000313" key="3">
    <source>
        <dbReference type="Proteomes" id="UP000774326"/>
    </source>
</evidence>
<name>A0A9P8Q1R1_WICPI</name>
<organism evidence="2 3">
    <name type="scientific">Wickerhamomyces pijperi</name>
    <name type="common">Yeast</name>
    <name type="synonym">Pichia pijperi</name>
    <dbReference type="NCBI Taxonomy" id="599730"/>
    <lineage>
        <taxon>Eukaryota</taxon>
        <taxon>Fungi</taxon>
        <taxon>Dikarya</taxon>
        <taxon>Ascomycota</taxon>
        <taxon>Saccharomycotina</taxon>
        <taxon>Saccharomycetes</taxon>
        <taxon>Phaffomycetales</taxon>
        <taxon>Wickerhamomycetaceae</taxon>
        <taxon>Wickerhamomyces</taxon>
    </lineage>
</organism>
<reference evidence="2" key="2">
    <citation type="submission" date="2021-01" db="EMBL/GenBank/DDBJ databases">
        <authorList>
            <person name="Schikora-Tamarit M.A."/>
        </authorList>
    </citation>
    <scope>NUCLEOTIDE SEQUENCE</scope>
    <source>
        <strain evidence="2">CBS2887</strain>
    </source>
</reference>
<sequence length="93" mass="10196">MSRIGLARLALIFADGDLLPIVPPMIDRGISSTKRKNTRSTTVPKGKAFEESLAQTTQFKIKTETNTVNGSVAPNIICFLRSTLSVLLFVKFL</sequence>
<dbReference type="Proteomes" id="UP000774326">
    <property type="component" value="Unassembled WGS sequence"/>
</dbReference>
<protein>
    <submittedName>
        <fullName evidence="2">Uncharacterized protein</fullName>
    </submittedName>
</protein>
<accession>A0A9P8Q1R1</accession>
<feature type="signal peptide" evidence="1">
    <location>
        <begin position="1"/>
        <end position="16"/>
    </location>
</feature>
<feature type="chain" id="PRO_5040355914" evidence="1">
    <location>
        <begin position="17"/>
        <end position="93"/>
    </location>
</feature>
<keyword evidence="3" id="KW-1185">Reference proteome</keyword>
<gene>
    <name evidence="2" type="ORF">WICPIJ_006652</name>
</gene>
<dbReference type="EMBL" id="JAEUBG010003741">
    <property type="protein sequence ID" value="KAH3682388.1"/>
    <property type="molecule type" value="Genomic_DNA"/>
</dbReference>
<dbReference type="OrthoDB" id="10478485at2759"/>
<keyword evidence="1" id="KW-0732">Signal</keyword>
<dbReference type="AlphaFoldDB" id="A0A9P8Q1R1"/>
<evidence type="ECO:0000313" key="2">
    <source>
        <dbReference type="EMBL" id="KAH3682388.1"/>
    </source>
</evidence>
<comment type="caution">
    <text evidence="2">The sequence shown here is derived from an EMBL/GenBank/DDBJ whole genome shotgun (WGS) entry which is preliminary data.</text>
</comment>
<reference evidence="2" key="1">
    <citation type="journal article" date="2021" name="Open Biol.">
        <title>Shared evolutionary footprints suggest mitochondrial oxidative damage underlies multiple complex I losses in fungi.</title>
        <authorList>
            <person name="Schikora-Tamarit M.A."/>
            <person name="Marcet-Houben M."/>
            <person name="Nosek J."/>
            <person name="Gabaldon T."/>
        </authorList>
    </citation>
    <scope>NUCLEOTIDE SEQUENCE</scope>
    <source>
        <strain evidence="2">CBS2887</strain>
    </source>
</reference>